<dbReference type="InterPro" id="IPR015424">
    <property type="entry name" value="PyrdxlP-dep_Trfase"/>
</dbReference>
<evidence type="ECO:0000256" key="3">
    <source>
        <dbReference type="ARBA" id="ARBA00022576"/>
    </source>
</evidence>
<dbReference type="InterPro" id="IPR005814">
    <property type="entry name" value="Aminotrans_3"/>
</dbReference>
<dbReference type="RefSeq" id="WP_183982393.1">
    <property type="nucleotide sequence ID" value="NZ_JACIEV010000001.1"/>
</dbReference>
<dbReference type="EC" id="2.6.1.22" evidence="7"/>
<dbReference type="PROSITE" id="PS00600">
    <property type="entry name" value="AA_TRANSFER_CLASS_3"/>
    <property type="match status" value="1"/>
</dbReference>
<protein>
    <submittedName>
        <fullName evidence="7">4-aminobutyrate aminotransferase/(S)-3-amino-2-methylpropionate transaminase</fullName>
        <ecNumber evidence="7">2.6.1.19</ecNumber>
        <ecNumber evidence="7">2.6.1.22</ecNumber>
    </submittedName>
</protein>
<comment type="similarity">
    <text evidence="2 6">Belongs to the class-III pyridoxal-phosphate-dependent aminotransferase family.</text>
</comment>
<dbReference type="GO" id="GO:0047298">
    <property type="term" value="F:(S)-3-amino-2-methylpropionate transaminase activity"/>
    <property type="evidence" value="ECO:0007669"/>
    <property type="project" value="UniProtKB-EC"/>
</dbReference>
<evidence type="ECO:0000313" key="7">
    <source>
        <dbReference type="EMBL" id="MBB4152749.1"/>
    </source>
</evidence>
<proteinExistence type="inferred from homology"/>
<dbReference type="Gene3D" id="3.90.1150.10">
    <property type="entry name" value="Aspartate Aminotransferase, domain 1"/>
    <property type="match status" value="1"/>
</dbReference>
<dbReference type="PANTHER" id="PTHR11986">
    <property type="entry name" value="AMINOTRANSFERASE CLASS III"/>
    <property type="match status" value="1"/>
</dbReference>
<keyword evidence="8" id="KW-1185">Reference proteome</keyword>
<evidence type="ECO:0000256" key="5">
    <source>
        <dbReference type="ARBA" id="ARBA00022898"/>
    </source>
</evidence>
<dbReference type="GO" id="GO:0030170">
    <property type="term" value="F:pyridoxal phosphate binding"/>
    <property type="evidence" value="ECO:0007669"/>
    <property type="project" value="InterPro"/>
</dbReference>
<evidence type="ECO:0000313" key="8">
    <source>
        <dbReference type="Proteomes" id="UP000529795"/>
    </source>
</evidence>
<dbReference type="SUPFAM" id="SSF53383">
    <property type="entry name" value="PLP-dependent transferases"/>
    <property type="match status" value="1"/>
</dbReference>
<dbReference type="PIRSF" id="PIRSF000521">
    <property type="entry name" value="Transaminase_4ab_Lys_Orn"/>
    <property type="match status" value="1"/>
</dbReference>
<dbReference type="CDD" id="cd00610">
    <property type="entry name" value="OAT_like"/>
    <property type="match status" value="1"/>
</dbReference>
<dbReference type="InterPro" id="IPR049704">
    <property type="entry name" value="Aminotrans_3_PPA_site"/>
</dbReference>
<dbReference type="EC" id="2.6.1.19" evidence="7"/>
<gene>
    <name evidence="7" type="ORF">GGQ80_000625</name>
</gene>
<dbReference type="GO" id="GO:0042802">
    <property type="term" value="F:identical protein binding"/>
    <property type="evidence" value="ECO:0007669"/>
    <property type="project" value="TreeGrafter"/>
</dbReference>
<dbReference type="Gene3D" id="3.40.640.10">
    <property type="entry name" value="Type I PLP-dependent aspartate aminotransferase-like (Major domain)"/>
    <property type="match status" value="1"/>
</dbReference>
<dbReference type="AlphaFoldDB" id="A0A840F4M4"/>
<dbReference type="FunFam" id="3.40.640.10:FF:000013">
    <property type="entry name" value="4-aminobutyrate aminotransferase"/>
    <property type="match status" value="1"/>
</dbReference>
<keyword evidence="3 7" id="KW-0032">Aminotransferase</keyword>
<comment type="caution">
    <text evidence="7">The sequence shown here is derived from an EMBL/GenBank/DDBJ whole genome shotgun (WGS) entry which is preliminary data.</text>
</comment>
<organism evidence="7 8">
    <name type="scientific">Sphingomonas jinjuensis</name>
    <dbReference type="NCBI Taxonomy" id="535907"/>
    <lineage>
        <taxon>Bacteria</taxon>
        <taxon>Pseudomonadati</taxon>
        <taxon>Pseudomonadota</taxon>
        <taxon>Alphaproteobacteria</taxon>
        <taxon>Sphingomonadales</taxon>
        <taxon>Sphingomonadaceae</taxon>
        <taxon>Sphingomonas</taxon>
    </lineage>
</organism>
<evidence type="ECO:0000256" key="6">
    <source>
        <dbReference type="RuleBase" id="RU003560"/>
    </source>
</evidence>
<dbReference type="InterPro" id="IPR015422">
    <property type="entry name" value="PyrdxlP-dep_Trfase_small"/>
</dbReference>
<evidence type="ECO:0000256" key="2">
    <source>
        <dbReference type="ARBA" id="ARBA00008954"/>
    </source>
</evidence>
<dbReference type="InterPro" id="IPR004632">
    <property type="entry name" value="4NH2But_aminotransferase_bac"/>
</dbReference>
<comment type="cofactor">
    <cofactor evidence="1">
        <name>pyridoxal 5'-phosphate</name>
        <dbReference type="ChEBI" id="CHEBI:597326"/>
    </cofactor>
</comment>
<dbReference type="InterPro" id="IPR015421">
    <property type="entry name" value="PyrdxlP-dep_Trfase_major"/>
</dbReference>
<dbReference type="Pfam" id="PF00202">
    <property type="entry name" value="Aminotran_3"/>
    <property type="match status" value="1"/>
</dbReference>
<evidence type="ECO:0000256" key="1">
    <source>
        <dbReference type="ARBA" id="ARBA00001933"/>
    </source>
</evidence>
<dbReference type="InterPro" id="IPR050103">
    <property type="entry name" value="Class-III_PLP-dep_AT"/>
</dbReference>
<accession>A0A840F4M4</accession>
<sequence>MTTNIDLAARRSAAVPRGVGSSTAIYADRAENAELWDVEGRRFVDFAGGIAVLNVGHRHPAVMAAVRAQLNRFTHTAFQVAPYESYVALAERLNAIAPFTGPAKTILFTTGAEATENAVKIARAATRRPAVIAFAGGFHGRTLLASAMTGKVMPYKRGFGPFPGDIHHIPFPIPGKGIDTADSLRGLDMLFAADVDPMQVAAIIIEPIQGEGGFNPAPPDLLRALRERCDKHGILLIADEVQTGFARTGRMFGIEHGGVEPDLICIAKSMAGGFPLSGVIGRAAVMDAVDPGGLGGTYGGSPVACAAALAVLDVIEQEGLAERAAVMGGTIRDRIEAAARRNGNVAVANLRGHGAMIGFDIVDPDTDAPDGDGAKAVCARALEAGLILLSCGTQGETIRILVPLTVSDAVLDEGLTALDTALMRDAPAAPKEGVGSEAAPA</sequence>
<dbReference type="EMBL" id="JACIEV010000001">
    <property type="protein sequence ID" value="MBB4152749.1"/>
    <property type="molecule type" value="Genomic_DNA"/>
</dbReference>
<keyword evidence="4 7" id="KW-0808">Transferase</keyword>
<keyword evidence="5 6" id="KW-0663">Pyridoxal phosphate</keyword>
<reference evidence="7 8" key="1">
    <citation type="submission" date="2020-08" db="EMBL/GenBank/DDBJ databases">
        <title>Genomic Encyclopedia of Type Strains, Phase IV (KMG-IV): sequencing the most valuable type-strain genomes for metagenomic binning, comparative biology and taxonomic classification.</title>
        <authorList>
            <person name="Goeker M."/>
        </authorList>
    </citation>
    <scope>NUCLEOTIDE SEQUENCE [LARGE SCALE GENOMIC DNA]</scope>
    <source>
        <strain evidence="7 8">YC6723</strain>
    </source>
</reference>
<dbReference type="Proteomes" id="UP000529795">
    <property type="component" value="Unassembled WGS sequence"/>
</dbReference>
<evidence type="ECO:0000256" key="4">
    <source>
        <dbReference type="ARBA" id="ARBA00022679"/>
    </source>
</evidence>
<name>A0A840F4M4_9SPHN</name>
<dbReference type="GO" id="GO:0009448">
    <property type="term" value="P:gamma-aminobutyric acid metabolic process"/>
    <property type="evidence" value="ECO:0007669"/>
    <property type="project" value="InterPro"/>
</dbReference>
<dbReference type="NCBIfam" id="TIGR00700">
    <property type="entry name" value="GABAtrnsam"/>
    <property type="match status" value="1"/>
</dbReference>
<dbReference type="GO" id="GO:0034386">
    <property type="term" value="F:4-aminobutyrate:2-oxoglutarate transaminase activity"/>
    <property type="evidence" value="ECO:0007669"/>
    <property type="project" value="UniProtKB-EC"/>
</dbReference>